<dbReference type="HOGENOM" id="CLU_2028442_0_0_1"/>
<protein>
    <submittedName>
        <fullName evidence="1">Uncharacterized protein</fullName>
    </submittedName>
</protein>
<comment type="caution">
    <text evidence="1">The sequence shown here is derived from an EMBL/GenBank/DDBJ whole genome shotgun (WGS) entry which is preliminary data.</text>
</comment>
<proteinExistence type="predicted"/>
<name>A0A0B1P8T0_UNCNE</name>
<dbReference type="Proteomes" id="UP000030854">
    <property type="component" value="Unassembled WGS sequence"/>
</dbReference>
<evidence type="ECO:0000313" key="2">
    <source>
        <dbReference type="Proteomes" id="UP000030854"/>
    </source>
</evidence>
<dbReference type="AlphaFoldDB" id="A0A0B1P8T0"/>
<keyword evidence="2" id="KW-1185">Reference proteome</keyword>
<gene>
    <name evidence="1" type="ORF">EV44_g4013</name>
</gene>
<organism evidence="1 2">
    <name type="scientific">Uncinula necator</name>
    <name type="common">Grape powdery mildew</name>
    <dbReference type="NCBI Taxonomy" id="52586"/>
    <lineage>
        <taxon>Eukaryota</taxon>
        <taxon>Fungi</taxon>
        <taxon>Dikarya</taxon>
        <taxon>Ascomycota</taxon>
        <taxon>Pezizomycotina</taxon>
        <taxon>Leotiomycetes</taxon>
        <taxon>Erysiphales</taxon>
        <taxon>Erysiphaceae</taxon>
        <taxon>Erysiphe</taxon>
    </lineage>
</organism>
<sequence length="122" mass="13891">MDVLYGVGRDRDCFIYCPLYPPTNTVYLTHNKPLPNFAYSRQKELDGLILRGVFEFVDIRAIPPGVRILKSRFVDCLDTNIDTLRLAGTPHAFEKSHLVIQGYNDSDKSEVLTQSPTIQWSS</sequence>
<evidence type="ECO:0000313" key="1">
    <source>
        <dbReference type="EMBL" id="KHJ33316.1"/>
    </source>
</evidence>
<dbReference type="STRING" id="52586.A0A0B1P8T0"/>
<reference evidence="1 2" key="1">
    <citation type="journal article" date="2014" name="BMC Genomics">
        <title>Adaptive genomic structural variation in the grape powdery mildew pathogen, Erysiphe necator.</title>
        <authorList>
            <person name="Jones L."/>
            <person name="Riaz S."/>
            <person name="Morales-Cruz A."/>
            <person name="Amrine K.C."/>
            <person name="McGuire B."/>
            <person name="Gubler W.D."/>
            <person name="Walker M.A."/>
            <person name="Cantu D."/>
        </authorList>
    </citation>
    <scope>NUCLEOTIDE SEQUENCE [LARGE SCALE GENOMIC DNA]</scope>
    <source>
        <strain evidence="2">c</strain>
    </source>
</reference>
<dbReference type="EMBL" id="JNVN01001507">
    <property type="protein sequence ID" value="KHJ33316.1"/>
    <property type="molecule type" value="Genomic_DNA"/>
</dbReference>
<accession>A0A0B1P8T0</accession>